<proteinExistence type="predicted"/>
<keyword evidence="2" id="KW-1185">Reference proteome</keyword>
<dbReference type="SUPFAM" id="SSF49265">
    <property type="entry name" value="Fibronectin type III"/>
    <property type="match status" value="1"/>
</dbReference>
<name>A0AAV4RNN0_CAEEX</name>
<dbReference type="InterPro" id="IPR036116">
    <property type="entry name" value="FN3_sf"/>
</dbReference>
<sequence>MTLIAIYAKLPNIATYLLRRFSFAATKRRPRHSSSPDSRSLYTFVRIIAENALGQSRPSAVINVTTEEEAPSGFFPREVQVYSTSAQSIKVT</sequence>
<gene>
    <name evidence="1" type="ORF">CEXT_471901</name>
</gene>
<evidence type="ECO:0000313" key="1">
    <source>
        <dbReference type="EMBL" id="GIY22254.1"/>
    </source>
</evidence>
<reference evidence="1 2" key="1">
    <citation type="submission" date="2021-06" db="EMBL/GenBank/DDBJ databases">
        <title>Caerostris extrusa draft genome.</title>
        <authorList>
            <person name="Kono N."/>
            <person name="Arakawa K."/>
        </authorList>
    </citation>
    <scope>NUCLEOTIDE SEQUENCE [LARGE SCALE GENOMIC DNA]</scope>
</reference>
<comment type="caution">
    <text evidence="1">The sequence shown here is derived from an EMBL/GenBank/DDBJ whole genome shotgun (WGS) entry which is preliminary data.</text>
</comment>
<accession>A0AAV4RNN0</accession>
<evidence type="ECO:0000313" key="2">
    <source>
        <dbReference type="Proteomes" id="UP001054945"/>
    </source>
</evidence>
<dbReference type="EMBL" id="BPLR01008126">
    <property type="protein sequence ID" value="GIY22254.1"/>
    <property type="molecule type" value="Genomic_DNA"/>
</dbReference>
<organism evidence="1 2">
    <name type="scientific">Caerostris extrusa</name>
    <name type="common">Bark spider</name>
    <name type="synonym">Caerostris bankana</name>
    <dbReference type="NCBI Taxonomy" id="172846"/>
    <lineage>
        <taxon>Eukaryota</taxon>
        <taxon>Metazoa</taxon>
        <taxon>Ecdysozoa</taxon>
        <taxon>Arthropoda</taxon>
        <taxon>Chelicerata</taxon>
        <taxon>Arachnida</taxon>
        <taxon>Araneae</taxon>
        <taxon>Araneomorphae</taxon>
        <taxon>Entelegynae</taxon>
        <taxon>Araneoidea</taxon>
        <taxon>Araneidae</taxon>
        <taxon>Caerostris</taxon>
    </lineage>
</organism>
<protein>
    <submittedName>
        <fullName evidence="1">Uncharacterized protein</fullName>
    </submittedName>
</protein>
<dbReference type="Proteomes" id="UP001054945">
    <property type="component" value="Unassembled WGS sequence"/>
</dbReference>
<dbReference type="AlphaFoldDB" id="A0AAV4RNN0"/>